<proteinExistence type="predicted"/>
<evidence type="ECO:0000313" key="2">
    <source>
        <dbReference type="Proteomes" id="UP001060085"/>
    </source>
</evidence>
<protein>
    <submittedName>
        <fullName evidence="1">Uncharacterized protein</fullName>
    </submittedName>
</protein>
<evidence type="ECO:0000313" key="1">
    <source>
        <dbReference type="EMBL" id="KAI5682184.1"/>
    </source>
</evidence>
<comment type="caution">
    <text evidence="1">The sequence shown here is derived from an EMBL/GenBank/DDBJ whole genome shotgun (WGS) entry which is preliminary data.</text>
</comment>
<accession>A0ACC0CBM1</accession>
<keyword evidence="2" id="KW-1185">Reference proteome</keyword>
<reference evidence="2" key="1">
    <citation type="journal article" date="2023" name="Nat. Plants">
        <title>Single-cell RNA sequencing provides a high-resolution roadmap for understanding the multicellular compartmentation of specialized metabolism.</title>
        <authorList>
            <person name="Sun S."/>
            <person name="Shen X."/>
            <person name="Li Y."/>
            <person name="Li Y."/>
            <person name="Wang S."/>
            <person name="Li R."/>
            <person name="Zhang H."/>
            <person name="Shen G."/>
            <person name="Guo B."/>
            <person name="Wei J."/>
            <person name="Xu J."/>
            <person name="St-Pierre B."/>
            <person name="Chen S."/>
            <person name="Sun C."/>
        </authorList>
    </citation>
    <scope>NUCLEOTIDE SEQUENCE [LARGE SCALE GENOMIC DNA]</scope>
</reference>
<dbReference type="Proteomes" id="UP001060085">
    <property type="component" value="Linkage Group LG01"/>
</dbReference>
<dbReference type="EMBL" id="CM044701">
    <property type="protein sequence ID" value="KAI5682184.1"/>
    <property type="molecule type" value="Genomic_DNA"/>
</dbReference>
<organism evidence="1 2">
    <name type="scientific">Catharanthus roseus</name>
    <name type="common">Madagascar periwinkle</name>
    <name type="synonym">Vinca rosea</name>
    <dbReference type="NCBI Taxonomy" id="4058"/>
    <lineage>
        <taxon>Eukaryota</taxon>
        <taxon>Viridiplantae</taxon>
        <taxon>Streptophyta</taxon>
        <taxon>Embryophyta</taxon>
        <taxon>Tracheophyta</taxon>
        <taxon>Spermatophyta</taxon>
        <taxon>Magnoliopsida</taxon>
        <taxon>eudicotyledons</taxon>
        <taxon>Gunneridae</taxon>
        <taxon>Pentapetalae</taxon>
        <taxon>asterids</taxon>
        <taxon>lamiids</taxon>
        <taxon>Gentianales</taxon>
        <taxon>Apocynaceae</taxon>
        <taxon>Rauvolfioideae</taxon>
        <taxon>Vinceae</taxon>
        <taxon>Catharanthinae</taxon>
        <taxon>Catharanthus</taxon>
    </lineage>
</organism>
<sequence length="158" mass="18869">MVINLLYLVVFADFLLCNVISINCLHALSLVPHPKYNNLHFFFVMYLIKLCCCLVYHKMQKDRSWMYNRLLRGRKSFVSGVFEVAEKFIQFACSKEEFKQEARLRYPCFRCQNCKYADVDCVKVHIYKHGFMEDYYQWISHGESSILPSEDTIHMTKH</sequence>
<gene>
    <name evidence="1" type="ORF">M9H77_03412</name>
</gene>
<name>A0ACC0CBM1_CATRO</name>